<comment type="caution">
    <text evidence="4">The sequence shown here is derived from an EMBL/GenBank/DDBJ whole genome shotgun (WGS) entry which is preliminary data.</text>
</comment>
<dbReference type="RefSeq" id="WP_317134342.1">
    <property type="nucleotide sequence ID" value="NZ_JABXXQ010000130.1"/>
</dbReference>
<evidence type="ECO:0000313" key="4">
    <source>
        <dbReference type="EMBL" id="NVN30295.1"/>
    </source>
</evidence>
<dbReference type="Gene3D" id="3.40.250.10">
    <property type="entry name" value="Rhodanese-like domain"/>
    <property type="match status" value="1"/>
</dbReference>
<dbReference type="InterPro" id="IPR045078">
    <property type="entry name" value="TST/MPST-like"/>
</dbReference>
<dbReference type="PROSITE" id="PS50206">
    <property type="entry name" value="RHODANESE_3"/>
    <property type="match status" value="1"/>
</dbReference>
<evidence type="ECO:0000259" key="3">
    <source>
        <dbReference type="PROSITE" id="PS50206"/>
    </source>
</evidence>
<feature type="domain" description="Rhodanese" evidence="3">
    <location>
        <begin position="22"/>
        <end position="125"/>
    </location>
</feature>
<dbReference type="Pfam" id="PF00581">
    <property type="entry name" value="Rhodanese"/>
    <property type="match status" value="1"/>
</dbReference>
<evidence type="ECO:0000313" key="5">
    <source>
        <dbReference type="Proteomes" id="UP000565205"/>
    </source>
</evidence>
<dbReference type="SUPFAM" id="SSF52821">
    <property type="entry name" value="Rhodanese/Cell cycle control phosphatase"/>
    <property type="match status" value="1"/>
</dbReference>
<dbReference type="Proteomes" id="UP000565205">
    <property type="component" value="Unassembled WGS sequence"/>
</dbReference>
<evidence type="ECO:0000256" key="1">
    <source>
        <dbReference type="ARBA" id="ARBA00022679"/>
    </source>
</evidence>
<keyword evidence="2" id="KW-0677">Repeat</keyword>
<dbReference type="SMART" id="SM00450">
    <property type="entry name" value="RHOD"/>
    <property type="match status" value="1"/>
</dbReference>
<feature type="non-terminal residue" evidence="4">
    <location>
        <position position="125"/>
    </location>
</feature>
<dbReference type="PANTHER" id="PTHR11364">
    <property type="entry name" value="THIOSULFATE SULFERTANSFERASE"/>
    <property type="match status" value="1"/>
</dbReference>
<accession>A0A850NSI1</accession>
<organism evidence="4 5">
    <name type="scientific">Endobacter medicaginis</name>
    <dbReference type="NCBI Taxonomy" id="1181271"/>
    <lineage>
        <taxon>Bacteria</taxon>
        <taxon>Pseudomonadati</taxon>
        <taxon>Pseudomonadota</taxon>
        <taxon>Alphaproteobacteria</taxon>
        <taxon>Acetobacterales</taxon>
        <taxon>Acetobacteraceae</taxon>
        <taxon>Endobacter</taxon>
    </lineage>
</organism>
<dbReference type="CDD" id="cd01448">
    <property type="entry name" value="TST_Repeat_1"/>
    <property type="match status" value="1"/>
</dbReference>
<dbReference type="GO" id="GO:0004792">
    <property type="term" value="F:thiosulfate-cyanide sulfurtransferase activity"/>
    <property type="evidence" value="ECO:0007669"/>
    <property type="project" value="InterPro"/>
</dbReference>
<gene>
    <name evidence="4" type="ORF">HUK83_08105</name>
</gene>
<proteinExistence type="predicted"/>
<dbReference type="PROSITE" id="PS00380">
    <property type="entry name" value="RHODANESE_1"/>
    <property type="match status" value="1"/>
</dbReference>
<protein>
    <submittedName>
        <fullName evidence="4">Sulfurtransferase</fullName>
    </submittedName>
</protein>
<dbReference type="EMBL" id="JABXXQ010000130">
    <property type="protein sequence ID" value="NVN30295.1"/>
    <property type="molecule type" value="Genomic_DNA"/>
</dbReference>
<dbReference type="PANTHER" id="PTHR11364:SF27">
    <property type="entry name" value="SULFURTRANSFERASE"/>
    <property type="match status" value="1"/>
</dbReference>
<dbReference type="InterPro" id="IPR036873">
    <property type="entry name" value="Rhodanese-like_dom_sf"/>
</dbReference>
<name>A0A850NSI1_9PROT</name>
<dbReference type="InterPro" id="IPR001763">
    <property type="entry name" value="Rhodanese-like_dom"/>
</dbReference>
<evidence type="ECO:0000256" key="2">
    <source>
        <dbReference type="ARBA" id="ARBA00022737"/>
    </source>
</evidence>
<dbReference type="AlphaFoldDB" id="A0A850NSI1"/>
<keyword evidence="1 4" id="KW-0808">Transferase</keyword>
<sequence length="125" mass="12988">MSIPDPALPPLIAPDALAHLLHAPDLVLLDATAVLPGQNFDPQGEFVAAHLPGALRFDIDALSDPAADLPHMLASPAQFAASVGRLGIGPASRVVAYDQRGIAGAARCWWMLGVLGLDRVQVLDG</sequence>
<dbReference type="InterPro" id="IPR001307">
    <property type="entry name" value="Thiosulphate_STrfase_CS"/>
</dbReference>
<reference evidence="4 5" key="1">
    <citation type="submission" date="2020-06" db="EMBL/GenBank/DDBJ databases">
        <title>Description of novel acetic acid bacteria.</title>
        <authorList>
            <person name="Sombolestani A."/>
        </authorList>
    </citation>
    <scope>NUCLEOTIDE SEQUENCE [LARGE SCALE GENOMIC DNA]</scope>
    <source>
        <strain evidence="4 5">LMG 26838</strain>
    </source>
</reference>